<keyword evidence="5 6" id="KW-0946">Virion</keyword>
<evidence type="ECO:0000256" key="6">
    <source>
        <dbReference type="RuleBase" id="RU361230"/>
    </source>
</evidence>
<evidence type="ECO:0000256" key="7">
    <source>
        <dbReference type="SAM" id="MobiDB-lite"/>
    </source>
</evidence>
<comment type="subcellular location">
    <subcellularLocation>
        <location evidence="1 6">Virion</location>
    </subcellularLocation>
</comment>
<feature type="compositionally biased region" description="Basic and acidic residues" evidence="7">
    <location>
        <begin position="453"/>
        <end position="464"/>
    </location>
</feature>
<feature type="region of interest" description="Disordered" evidence="7">
    <location>
        <begin position="443"/>
        <end position="464"/>
    </location>
</feature>
<evidence type="ECO:0000256" key="5">
    <source>
        <dbReference type="ARBA" id="ARBA00022844"/>
    </source>
</evidence>
<accession>A0A220IGI9</accession>
<organism evidence="8">
    <name type="scientific">Giant panda anellovirus</name>
    <dbReference type="NCBI Taxonomy" id="2016460"/>
    <lineage>
        <taxon>Viruses</taxon>
        <taxon>Monodnaviria</taxon>
        <taxon>Shotokuvirae</taxon>
        <taxon>Commensaviricota</taxon>
        <taxon>Cardeaviricetes</taxon>
        <taxon>Sanitavirales</taxon>
        <taxon>Anelloviridae</taxon>
    </lineage>
</organism>
<protein>
    <recommendedName>
        <fullName evidence="6">Capsid protein</fullName>
    </recommendedName>
</protein>
<dbReference type="InterPro" id="IPR004219">
    <property type="entry name" value="TTvirus_Unk"/>
</dbReference>
<evidence type="ECO:0000313" key="8">
    <source>
        <dbReference type="EMBL" id="ASH99099.1"/>
    </source>
</evidence>
<dbReference type="EMBL" id="MF327546">
    <property type="protein sequence ID" value="ASH99099.1"/>
    <property type="molecule type" value="Genomic_DNA"/>
</dbReference>
<comment type="function">
    <text evidence="6">Self-assembles to form an icosahedral capsid.</text>
</comment>
<keyword evidence="3 6" id="KW-1140">T=1 icosahedral capsid protein</keyword>
<sequence length="491" mass="58971">MPWIPRRLWLRRHFGSYRGRPRTFRRSFYYRPWFSRRNRRRYGRRSRIRPRRFRVRTRWMTVRQHNPLQRRRCVIRGWMPALWCDRVTPFMRPMLIGKDTRRAMSGGWTLHELSLLNFYNEHRAHRNLWSQTNCGYDLARYHGTQFTFWPHQTCDYIVWWDADYGDIAEYKKMVKNVHPAILLNRRHVKLILSVETTRRFVPKTILIPPPARVKNEWKTMKEWAKTPLGLFAISVIDFRYPWIHPDFTIYNPIANQEGWTPRDDMYDIKDGTTHDLEARVKHASTKPDINWLWWNAGGDSGSKPATMWVDNWPGWTSESAGRQTMTEREFVAVAMGPFVKKQQVAECQIIATYKSKWTWGGDVLTRDETVCDPETYDPKARLRRDIEDPRYYLEPGDVRKDGFIKPEIWKRLTRSHTRKARFTHYPGESSSEEETDAEIGALPFEEEENDDSSPERPRKYRRGLDGGRIEELQRLRYLLKHIIFNKRSYSV</sequence>
<comment type="similarity">
    <text evidence="2 6">Belongs to the anelloviridae capsid protein family.</text>
</comment>
<evidence type="ECO:0000256" key="1">
    <source>
        <dbReference type="ARBA" id="ARBA00004328"/>
    </source>
</evidence>
<dbReference type="Pfam" id="PF02956">
    <property type="entry name" value="TT_ORF1"/>
    <property type="match status" value="1"/>
</dbReference>
<evidence type="ECO:0000256" key="3">
    <source>
        <dbReference type="ARBA" id="ARBA00022431"/>
    </source>
</evidence>
<evidence type="ECO:0000256" key="2">
    <source>
        <dbReference type="ARBA" id="ARBA00006131"/>
    </source>
</evidence>
<proteinExistence type="inferred from homology"/>
<name>A0A220IGI9_9VIRU</name>
<dbReference type="GO" id="GO:0039615">
    <property type="term" value="C:T=1 icosahedral viral capsid"/>
    <property type="evidence" value="ECO:0007669"/>
    <property type="project" value="UniProtKB-UniRule"/>
</dbReference>
<evidence type="ECO:0000256" key="4">
    <source>
        <dbReference type="ARBA" id="ARBA00022561"/>
    </source>
</evidence>
<reference evidence="8" key="1">
    <citation type="journal article" date="2017" name="Microbiome">
        <title>Virome comparisons in wild-diseased and healthy captive giant pandas.</title>
        <authorList>
            <person name="Zhang W."/>
            <person name="Yang S."/>
            <person name="Shan T."/>
            <person name="Hou R."/>
            <person name="Liu Z."/>
            <person name="Li W."/>
            <person name="Guo L."/>
            <person name="Wang Y."/>
            <person name="Chen P."/>
            <person name="Wang X."/>
            <person name="Feng F."/>
            <person name="Wang H."/>
            <person name="Chen C."/>
            <person name="Shen Q."/>
            <person name="Zhou C."/>
            <person name="Hua X."/>
            <person name="Cui L."/>
            <person name="Deng X."/>
            <person name="Zhang Z."/>
            <person name="Qi D."/>
            <person name="Delwart E."/>
        </authorList>
    </citation>
    <scope>NUCLEOTIDE SEQUENCE</scope>
    <source>
        <strain evidence="8">Gpan20702</strain>
    </source>
</reference>
<keyword evidence="4 6" id="KW-0167">Capsid protein</keyword>